<comment type="similarity">
    <text evidence="2">Belongs to the TDE1 family.</text>
</comment>
<feature type="transmembrane region" description="Helical" evidence="6">
    <location>
        <begin position="440"/>
        <end position="460"/>
    </location>
</feature>
<feature type="transmembrane region" description="Helical" evidence="6">
    <location>
        <begin position="148"/>
        <end position="167"/>
    </location>
</feature>
<protein>
    <submittedName>
        <fullName evidence="7">Serine incorporator 1</fullName>
    </submittedName>
</protein>
<dbReference type="PANTHER" id="PTHR10383">
    <property type="entry name" value="SERINE INCORPORATOR"/>
    <property type="match status" value="1"/>
</dbReference>
<keyword evidence="8" id="KW-1185">Reference proteome</keyword>
<keyword evidence="5 6" id="KW-0472">Membrane</keyword>
<dbReference type="AlphaFoldDB" id="A0A9N8E190"/>
<dbReference type="EMBL" id="CAICTM010000548">
    <property type="protein sequence ID" value="CAB9512676.1"/>
    <property type="molecule type" value="Genomic_DNA"/>
</dbReference>
<feature type="transmembrane region" description="Helical" evidence="6">
    <location>
        <begin position="251"/>
        <end position="270"/>
    </location>
</feature>
<reference evidence="7" key="1">
    <citation type="submission" date="2020-06" db="EMBL/GenBank/DDBJ databases">
        <authorList>
            <consortium name="Plant Systems Biology data submission"/>
        </authorList>
    </citation>
    <scope>NUCLEOTIDE SEQUENCE</scope>
    <source>
        <strain evidence="7">D6</strain>
    </source>
</reference>
<dbReference type="GO" id="GO:0016020">
    <property type="term" value="C:membrane"/>
    <property type="evidence" value="ECO:0007669"/>
    <property type="project" value="UniProtKB-SubCell"/>
</dbReference>
<keyword evidence="4 6" id="KW-1133">Transmembrane helix</keyword>
<evidence type="ECO:0000313" key="8">
    <source>
        <dbReference type="Proteomes" id="UP001153069"/>
    </source>
</evidence>
<organism evidence="7 8">
    <name type="scientific">Seminavis robusta</name>
    <dbReference type="NCBI Taxonomy" id="568900"/>
    <lineage>
        <taxon>Eukaryota</taxon>
        <taxon>Sar</taxon>
        <taxon>Stramenopiles</taxon>
        <taxon>Ochrophyta</taxon>
        <taxon>Bacillariophyta</taxon>
        <taxon>Bacillariophyceae</taxon>
        <taxon>Bacillariophycidae</taxon>
        <taxon>Naviculales</taxon>
        <taxon>Naviculaceae</taxon>
        <taxon>Seminavis</taxon>
    </lineage>
</organism>
<comment type="subcellular location">
    <subcellularLocation>
        <location evidence="1">Membrane</location>
        <topology evidence="1">Multi-pass membrane protein</topology>
    </subcellularLocation>
</comment>
<dbReference type="OrthoDB" id="5963193at2759"/>
<evidence type="ECO:0000256" key="6">
    <source>
        <dbReference type="SAM" id="Phobius"/>
    </source>
</evidence>
<feature type="transmembrane region" description="Helical" evidence="6">
    <location>
        <begin position="399"/>
        <end position="420"/>
    </location>
</feature>
<feature type="transmembrane region" description="Helical" evidence="6">
    <location>
        <begin position="315"/>
        <end position="333"/>
    </location>
</feature>
<sequence length="470" mass="51253">MASMITSIPSMVAMAGTYCCTNAVGSICNSCLGTTLEGTTGRKRSVLLLVFCILASLFFQYKLGPAVVSESSWIWKMYSTIPSFGRVVNKGWKNACLEYEGQPEVMAQCAGVGGVYRPTFLATFFFFFHAGATRLVPALQKEVWPAKYTVYFFALLLSVFFPTDPLFGGFYLFIARCGAALFIILQQLILIDVAYNWNEDWVERANEADRLVYGDGVRWLQAIVASCVSFYVVCLVAIVHLYNAFGDCASNVWIITLTLLGVCAMTGIQLAGSEGSLLTSSIMSLYAVYLAFMMVSKNPHGECNPLLGENNSWGITIGLLLTTVSLAWTGWSWSAEDRLNLENAQSAKAVGSHNPNVNAADGSLNLDVPFLDPNQAPTQGIVTTTASGSDDELSEIWKLNIVLALISCWVAMTLTGWGIIDAVDAESHNAANPTASRVNMAIIGISQWMAICLYIWTLVAPRLFPDRDFS</sequence>
<comment type="caution">
    <text evidence="7">The sequence shown here is derived from an EMBL/GenBank/DDBJ whole genome shotgun (WGS) entry which is preliminary data.</text>
</comment>
<accession>A0A9N8E190</accession>
<evidence type="ECO:0000256" key="5">
    <source>
        <dbReference type="ARBA" id="ARBA00023136"/>
    </source>
</evidence>
<name>A0A9N8E190_9STRA</name>
<dbReference type="InterPro" id="IPR005016">
    <property type="entry name" value="TDE1/TMS"/>
</dbReference>
<evidence type="ECO:0000256" key="4">
    <source>
        <dbReference type="ARBA" id="ARBA00022989"/>
    </source>
</evidence>
<dbReference type="PANTHER" id="PTHR10383:SF9">
    <property type="entry name" value="SERINE INCORPORATOR, ISOFORM F"/>
    <property type="match status" value="1"/>
</dbReference>
<feature type="transmembrane region" description="Helical" evidence="6">
    <location>
        <begin position="46"/>
        <end position="63"/>
    </location>
</feature>
<dbReference type="Proteomes" id="UP001153069">
    <property type="component" value="Unassembled WGS sequence"/>
</dbReference>
<evidence type="ECO:0000256" key="2">
    <source>
        <dbReference type="ARBA" id="ARBA00006665"/>
    </source>
</evidence>
<proteinExistence type="inferred from homology"/>
<feature type="transmembrane region" description="Helical" evidence="6">
    <location>
        <begin position="115"/>
        <end position="136"/>
    </location>
</feature>
<evidence type="ECO:0000256" key="1">
    <source>
        <dbReference type="ARBA" id="ARBA00004141"/>
    </source>
</evidence>
<evidence type="ECO:0000313" key="7">
    <source>
        <dbReference type="EMBL" id="CAB9512676.1"/>
    </source>
</evidence>
<dbReference type="Pfam" id="PF03348">
    <property type="entry name" value="Serinc"/>
    <property type="match status" value="1"/>
</dbReference>
<gene>
    <name evidence="7" type="ORF">SEMRO_549_G164560.1</name>
</gene>
<keyword evidence="3 6" id="KW-0812">Transmembrane</keyword>
<feature type="transmembrane region" description="Helical" evidence="6">
    <location>
        <begin position="219"/>
        <end position="245"/>
    </location>
</feature>
<evidence type="ECO:0000256" key="3">
    <source>
        <dbReference type="ARBA" id="ARBA00022692"/>
    </source>
</evidence>